<organism evidence="1 2">
    <name type="scientific">Hevea brasiliensis</name>
    <name type="common">Para rubber tree</name>
    <name type="synonym">Siphonia brasiliensis</name>
    <dbReference type="NCBI Taxonomy" id="3981"/>
    <lineage>
        <taxon>Eukaryota</taxon>
        <taxon>Viridiplantae</taxon>
        <taxon>Streptophyta</taxon>
        <taxon>Embryophyta</taxon>
        <taxon>Tracheophyta</taxon>
        <taxon>Spermatophyta</taxon>
        <taxon>Magnoliopsida</taxon>
        <taxon>eudicotyledons</taxon>
        <taxon>Gunneridae</taxon>
        <taxon>Pentapetalae</taxon>
        <taxon>rosids</taxon>
        <taxon>fabids</taxon>
        <taxon>Malpighiales</taxon>
        <taxon>Euphorbiaceae</taxon>
        <taxon>Crotonoideae</taxon>
        <taxon>Micrandreae</taxon>
        <taxon>Hevea</taxon>
    </lineage>
</organism>
<evidence type="ECO:0000313" key="1">
    <source>
        <dbReference type="EMBL" id="KAF2298229.1"/>
    </source>
</evidence>
<sequence length="82" mass="9602">MNSLYLDIGWREKRRMYDLGFHASTLYPNSFSSSATSRKIATMTNHVVDECIRVLEEEIVCIRENQEPIIQQHVEEEVSRLS</sequence>
<comment type="caution">
    <text evidence="1">The sequence shown here is derived from an EMBL/GenBank/DDBJ whole genome shotgun (WGS) entry which is preliminary data.</text>
</comment>
<reference evidence="1 2" key="1">
    <citation type="journal article" date="2020" name="Mol. Plant">
        <title>The Chromosome-Based Rubber Tree Genome Provides New Insights into Spurge Genome Evolution and Rubber Biosynthesis.</title>
        <authorList>
            <person name="Liu J."/>
            <person name="Shi C."/>
            <person name="Shi C.C."/>
            <person name="Li W."/>
            <person name="Zhang Q.J."/>
            <person name="Zhang Y."/>
            <person name="Li K."/>
            <person name="Lu H.F."/>
            <person name="Shi C."/>
            <person name="Zhu S.T."/>
            <person name="Xiao Z.Y."/>
            <person name="Nan H."/>
            <person name="Yue Y."/>
            <person name="Zhu X.G."/>
            <person name="Wu Y."/>
            <person name="Hong X.N."/>
            <person name="Fan G.Y."/>
            <person name="Tong Y."/>
            <person name="Zhang D."/>
            <person name="Mao C.L."/>
            <person name="Liu Y.L."/>
            <person name="Hao S.J."/>
            <person name="Liu W.Q."/>
            <person name="Lv M.Q."/>
            <person name="Zhang H.B."/>
            <person name="Liu Y."/>
            <person name="Hu-Tang G.R."/>
            <person name="Wang J.P."/>
            <person name="Wang J.H."/>
            <person name="Sun Y.H."/>
            <person name="Ni S.B."/>
            <person name="Chen W.B."/>
            <person name="Zhang X.C."/>
            <person name="Jiao Y.N."/>
            <person name="Eichler E.E."/>
            <person name="Li G.H."/>
            <person name="Liu X."/>
            <person name="Gao L.Z."/>
        </authorList>
    </citation>
    <scope>NUCLEOTIDE SEQUENCE [LARGE SCALE GENOMIC DNA]</scope>
    <source>
        <strain evidence="2">cv. GT1</strain>
        <tissue evidence="1">Leaf</tissue>
    </source>
</reference>
<proteinExistence type="predicted"/>
<name>A0A6A6LF07_HEVBR</name>
<keyword evidence="2" id="KW-1185">Reference proteome</keyword>
<protein>
    <submittedName>
        <fullName evidence="1">Uncharacterized protein</fullName>
    </submittedName>
</protein>
<dbReference type="EMBL" id="JAAGAX010000011">
    <property type="protein sequence ID" value="KAF2298229.1"/>
    <property type="molecule type" value="Genomic_DNA"/>
</dbReference>
<evidence type="ECO:0000313" key="2">
    <source>
        <dbReference type="Proteomes" id="UP000467840"/>
    </source>
</evidence>
<accession>A0A6A6LF07</accession>
<gene>
    <name evidence="1" type="ORF">GH714_020452</name>
</gene>
<dbReference type="AlphaFoldDB" id="A0A6A6LF07"/>
<dbReference type="Proteomes" id="UP000467840">
    <property type="component" value="Chromosome 1"/>
</dbReference>